<sequence>MKYNHHQKVKEDHELRPTKMAKSNSIAMIINFLSIVALLVAISMVESRGIGLPKGENGPSCDQVHGVVTGDTCFDVTNTFNLSTTFFESINPNLNCDSLFVGQWLCVAGTA</sequence>
<dbReference type="Pfam" id="PF01476">
    <property type="entry name" value="LysM"/>
    <property type="match status" value="1"/>
</dbReference>
<keyword evidence="3" id="KW-0472">Membrane</keyword>
<dbReference type="EMBL" id="BSYR01000025">
    <property type="protein sequence ID" value="GMI93371.1"/>
    <property type="molecule type" value="Genomic_DNA"/>
</dbReference>
<comment type="caution">
    <text evidence="5">The sequence shown here is derived from an EMBL/GenBank/DDBJ whole genome shotgun (WGS) entry which is preliminary data.</text>
</comment>
<dbReference type="PANTHER" id="PTHR34997">
    <property type="entry name" value="AM15"/>
    <property type="match status" value="1"/>
</dbReference>
<accession>A0A9W7IE14</accession>
<reference evidence="5" key="1">
    <citation type="submission" date="2023-05" db="EMBL/GenBank/DDBJ databases">
        <title>Genome and transcriptome analyses reveal genes involved in the formation of fine ridges on petal epidermal cells in Hibiscus trionum.</title>
        <authorList>
            <person name="Koshimizu S."/>
            <person name="Masuda S."/>
            <person name="Ishii T."/>
            <person name="Shirasu K."/>
            <person name="Hoshino A."/>
            <person name="Arita M."/>
        </authorList>
    </citation>
    <scope>NUCLEOTIDE SEQUENCE</scope>
    <source>
        <strain evidence="5">Hamamatsu line</strain>
    </source>
</reference>
<keyword evidence="3" id="KW-0812">Transmembrane</keyword>
<dbReference type="OrthoDB" id="1921017at2759"/>
<keyword evidence="1" id="KW-0147">Chitin-binding</keyword>
<feature type="domain" description="LysM" evidence="4">
    <location>
        <begin position="63"/>
        <end position="107"/>
    </location>
</feature>
<evidence type="ECO:0000313" key="5">
    <source>
        <dbReference type="EMBL" id="GMI93371.1"/>
    </source>
</evidence>
<keyword evidence="2" id="KW-0843">Virulence</keyword>
<evidence type="ECO:0000256" key="3">
    <source>
        <dbReference type="SAM" id="Phobius"/>
    </source>
</evidence>
<dbReference type="GO" id="GO:0008061">
    <property type="term" value="F:chitin binding"/>
    <property type="evidence" value="ECO:0007669"/>
    <property type="project" value="UniProtKB-KW"/>
</dbReference>
<dbReference type="PROSITE" id="PS51782">
    <property type="entry name" value="LYSM"/>
    <property type="match status" value="1"/>
</dbReference>
<dbReference type="SUPFAM" id="SSF54106">
    <property type="entry name" value="LysM domain"/>
    <property type="match status" value="1"/>
</dbReference>
<organism evidence="5 6">
    <name type="scientific">Hibiscus trionum</name>
    <name type="common">Flower of an hour</name>
    <dbReference type="NCBI Taxonomy" id="183268"/>
    <lineage>
        <taxon>Eukaryota</taxon>
        <taxon>Viridiplantae</taxon>
        <taxon>Streptophyta</taxon>
        <taxon>Embryophyta</taxon>
        <taxon>Tracheophyta</taxon>
        <taxon>Spermatophyta</taxon>
        <taxon>Magnoliopsida</taxon>
        <taxon>eudicotyledons</taxon>
        <taxon>Gunneridae</taxon>
        <taxon>Pentapetalae</taxon>
        <taxon>rosids</taxon>
        <taxon>malvids</taxon>
        <taxon>Malvales</taxon>
        <taxon>Malvaceae</taxon>
        <taxon>Malvoideae</taxon>
        <taxon>Hibiscus</taxon>
    </lineage>
</organism>
<dbReference type="InterPro" id="IPR052210">
    <property type="entry name" value="LysM1-like"/>
</dbReference>
<dbReference type="PANTHER" id="PTHR34997:SF1">
    <property type="entry name" value="PEPTIDOGLYCAN-BINDING LYSIN DOMAIN"/>
    <property type="match status" value="1"/>
</dbReference>
<name>A0A9W7IE14_HIBTR</name>
<proteinExistence type="predicted"/>
<evidence type="ECO:0000313" key="6">
    <source>
        <dbReference type="Proteomes" id="UP001165190"/>
    </source>
</evidence>
<keyword evidence="6" id="KW-1185">Reference proteome</keyword>
<dbReference type="SMART" id="SM00257">
    <property type="entry name" value="LysM"/>
    <property type="match status" value="1"/>
</dbReference>
<evidence type="ECO:0000259" key="4">
    <source>
        <dbReference type="PROSITE" id="PS51782"/>
    </source>
</evidence>
<keyword evidence="3" id="KW-1133">Transmembrane helix</keyword>
<feature type="transmembrane region" description="Helical" evidence="3">
    <location>
        <begin position="25"/>
        <end position="45"/>
    </location>
</feature>
<dbReference type="Gene3D" id="3.10.350.10">
    <property type="entry name" value="LysM domain"/>
    <property type="match status" value="1"/>
</dbReference>
<dbReference type="AlphaFoldDB" id="A0A9W7IE14"/>
<dbReference type="Proteomes" id="UP001165190">
    <property type="component" value="Unassembled WGS sequence"/>
</dbReference>
<protein>
    <recommendedName>
        <fullName evidence="4">LysM domain-containing protein</fullName>
    </recommendedName>
</protein>
<dbReference type="InterPro" id="IPR018392">
    <property type="entry name" value="LysM"/>
</dbReference>
<gene>
    <name evidence="5" type="ORF">HRI_003006400</name>
</gene>
<evidence type="ECO:0000256" key="2">
    <source>
        <dbReference type="ARBA" id="ARBA00023026"/>
    </source>
</evidence>
<dbReference type="CDD" id="cd00118">
    <property type="entry name" value="LysM"/>
    <property type="match status" value="1"/>
</dbReference>
<dbReference type="InterPro" id="IPR036779">
    <property type="entry name" value="LysM_dom_sf"/>
</dbReference>
<evidence type="ECO:0000256" key="1">
    <source>
        <dbReference type="ARBA" id="ARBA00022669"/>
    </source>
</evidence>